<feature type="signal peptide" evidence="2">
    <location>
        <begin position="1"/>
        <end position="18"/>
    </location>
</feature>
<dbReference type="InterPro" id="IPR000944">
    <property type="entry name" value="Tscrpt_reg_Rrf2"/>
</dbReference>
<sequence length="132" mass="14378">MRISARTHYALRAMVALAAADGMMLHAGEIAAEQHIPRRFCDNILLHLRRAGLIHSQRGPEGGYRLARPAGKISLADVIKVTEGIEPPLDDFPGAAAPLAEVWALLHAHENALLREITLAQVVDRDLRPITG</sequence>
<dbReference type="InterPro" id="IPR030489">
    <property type="entry name" value="TR_Rrf2-type_CS"/>
</dbReference>
<evidence type="ECO:0000256" key="2">
    <source>
        <dbReference type="SAM" id="SignalP"/>
    </source>
</evidence>
<name>A0ABW7YK90_9ACTN</name>
<keyword evidence="2" id="KW-0732">Signal</keyword>
<dbReference type="PROSITE" id="PS51197">
    <property type="entry name" value="HTH_RRF2_2"/>
    <property type="match status" value="1"/>
</dbReference>
<accession>A0ABW7YK90</accession>
<evidence type="ECO:0000313" key="4">
    <source>
        <dbReference type="Proteomes" id="UP001612741"/>
    </source>
</evidence>
<dbReference type="SUPFAM" id="SSF46785">
    <property type="entry name" value="Winged helix' DNA-binding domain"/>
    <property type="match status" value="1"/>
</dbReference>
<evidence type="ECO:0000256" key="1">
    <source>
        <dbReference type="ARBA" id="ARBA00023125"/>
    </source>
</evidence>
<dbReference type="PANTHER" id="PTHR33221:SF5">
    <property type="entry name" value="HTH-TYPE TRANSCRIPTIONAL REGULATOR ISCR"/>
    <property type="match status" value="1"/>
</dbReference>
<dbReference type="PANTHER" id="PTHR33221">
    <property type="entry name" value="WINGED HELIX-TURN-HELIX TRANSCRIPTIONAL REGULATOR, RRF2 FAMILY"/>
    <property type="match status" value="1"/>
</dbReference>
<dbReference type="InterPro" id="IPR036390">
    <property type="entry name" value="WH_DNA-bd_sf"/>
</dbReference>
<dbReference type="RefSeq" id="WP_397077980.1">
    <property type="nucleotide sequence ID" value="NZ_JBITGY010000001.1"/>
</dbReference>
<comment type="caution">
    <text evidence="3">The sequence shown here is derived from an EMBL/GenBank/DDBJ whole genome shotgun (WGS) entry which is preliminary data.</text>
</comment>
<dbReference type="PROSITE" id="PS01332">
    <property type="entry name" value="HTH_RRF2_1"/>
    <property type="match status" value="1"/>
</dbReference>
<evidence type="ECO:0000313" key="3">
    <source>
        <dbReference type="EMBL" id="MFI6496076.1"/>
    </source>
</evidence>
<feature type="chain" id="PRO_5045931056" evidence="2">
    <location>
        <begin position="19"/>
        <end position="132"/>
    </location>
</feature>
<dbReference type="InterPro" id="IPR036388">
    <property type="entry name" value="WH-like_DNA-bd_sf"/>
</dbReference>
<keyword evidence="1" id="KW-0238">DNA-binding</keyword>
<dbReference type="Proteomes" id="UP001612741">
    <property type="component" value="Unassembled WGS sequence"/>
</dbReference>
<reference evidence="3 4" key="1">
    <citation type="submission" date="2024-10" db="EMBL/GenBank/DDBJ databases">
        <title>The Natural Products Discovery Center: Release of the First 8490 Sequenced Strains for Exploring Actinobacteria Biosynthetic Diversity.</title>
        <authorList>
            <person name="Kalkreuter E."/>
            <person name="Kautsar S.A."/>
            <person name="Yang D."/>
            <person name="Bader C.D."/>
            <person name="Teijaro C.N."/>
            <person name="Fluegel L."/>
            <person name="Davis C.M."/>
            <person name="Simpson J.R."/>
            <person name="Lauterbach L."/>
            <person name="Steele A.D."/>
            <person name="Gui C."/>
            <person name="Meng S."/>
            <person name="Li G."/>
            <person name="Viehrig K."/>
            <person name="Ye F."/>
            <person name="Su P."/>
            <person name="Kiefer A.F."/>
            <person name="Nichols A."/>
            <person name="Cepeda A.J."/>
            <person name="Yan W."/>
            <person name="Fan B."/>
            <person name="Jiang Y."/>
            <person name="Adhikari A."/>
            <person name="Zheng C.-J."/>
            <person name="Schuster L."/>
            <person name="Cowan T.M."/>
            <person name="Smanski M.J."/>
            <person name="Chevrette M.G."/>
            <person name="De Carvalho L.P.S."/>
            <person name="Shen B."/>
        </authorList>
    </citation>
    <scope>NUCLEOTIDE SEQUENCE [LARGE SCALE GENOMIC DNA]</scope>
    <source>
        <strain evidence="3 4">NPDC050545</strain>
    </source>
</reference>
<proteinExistence type="predicted"/>
<organism evidence="3 4">
    <name type="scientific">Nonomuraea typhae</name>
    <dbReference type="NCBI Taxonomy" id="2603600"/>
    <lineage>
        <taxon>Bacteria</taxon>
        <taxon>Bacillati</taxon>
        <taxon>Actinomycetota</taxon>
        <taxon>Actinomycetes</taxon>
        <taxon>Streptosporangiales</taxon>
        <taxon>Streptosporangiaceae</taxon>
        <taxon>Nonomuraea</taxon>
    </lineage>
</organism>
<dbReference type="Gene3D" id="1.10.10.10">
    <property type="entry name" value="Winged helix-like DNA-binding domain superfamily/Winged helix DNA-binding domain"/>
    <property type="match status" value="1"/>
</dbReference>
<protein>
    <submittedName>
        <fullName evidence="3">RrF2 family transcriptional regulator</fullName>
    </submittedName>
</protein>
<dbReference type="EMBL" id="JBITGY010000001">
    <property type="protein sequence ID" value="MFI6496076.1"/>
    <property type="molecule type" value="Genomic_DNA"/>
</dbReference>
<dbReference type="Pfam" id="PF02082">
    <property type="entry name" value="Rrf2"/>
    <property type="match status" value="1"/>
</dbReference>
<dbReference type="NCBIfam" id="TIGR00738">
    <property type="entry name" value="rrf2_super"/>
    <property type="match status" value="1"/>
</dbReference>
<gene>
    <name evidence="3" type="ORF">ACIBG2_01775</name>
</gene>
<keyword evidence="4" id="KW-1185">Reference proteome</keyword>